<keyword evidence="2" id="KW-1185">Reference proteome</keyword>
<dbReference type="Proteomes" id="UP001589747">
    <property type="component" value="Unassembled WGS sequence"/>
</dbReference>
<dbReference type="RefSeq" id="WP_377500990.1">
    <property type="nucleotide sequence ID" value="NZ_JBHMDO010000047.1"/>
</dbReference>
<accession>A0ABV5KY12</accession>
<keyword evidence="1" id="KW-0540">Nuclease</keyword>
<organism evidence="1 2">
    <name type="scientific">Paenibacillus aurantiacus</name>
    <dbReference type="NCBI Taxonomy" id="1936118"/>
    <lineage>
        <taxon>Bacteria</taxon>
        <taxon>Bacillati</taxon>
        <taxon>Bacillota</taxon>
        <taxon>Bacilli</taxon>
        <taxon>Bacillales</taxon>
        <taxon>Paenibacillaceae</taxon>
        <taxon>Paenibacillus</taxon>
    </lineage>
</organism>
<evidence type="ECO:0000313" key="1">
    <source>
        <dbReference type="EMBL" id="MFB9330110.1"/>
    </source>
</evidence>
<name>A0ABV5KY12_9BACL</name>
<keyword evidence="1" id="KW-0378">Hydrolase</keyword>
<keyword evidence="1" id="KW-0255">Endonuclease</keyword>
<dbReference type="EMBL" id="JBHMDO010000047">
    <property type="protein sequence ID" value="MFB9330110.1"/>
    <property type="molecule type" value="Genomic_DNA"/>
</dbReference>
<evidence type="ECO:0000313" key="2">
    <source>
        <dbReference type="Proteomes" id="UP001589747"/>
    </source>
</evidence>
<proteinExistence type="predicted"/>
<dbReference type="GO" id="GO:0004519">
    <property type="term" value="F:endonuclease activity"/>
    <property type="evidence" value="ECO:0007669"/>
    <property type="project" value="UniProtKB-KW"/>
</dbReference>
<reference evidence="1 2" key="1">
    <citation type="submission" date="2024-09" db="EMBL/GenBank/DDBJ databases">
        <authorList>
            <person name="Sun Q."/>
            <person name="Mori K."/>
        </authorList>
    </citation>
    <scope>NUCLEOTIDE SEQUENCE [LARGE SCALE GENOMIC DNA]</scope>
    <source>
        <strain evidence="1 2">TISTR 2452</strain>
    </source>
</reference>
<comment type="caution">
    <text evidence="1">The sequence shown here is derived from an EMBL/GenBank/DDBJ whole genome shotgun (WGS) entry which is preliminary data.</text>
</comment>
<sequence>MKPWARSFYNSTAWKKCRASYITLVHGICERCPRPGHIVHHKKYLTPENINNPAVSLNHALLEYLCQDCHNKEHHGCSEPVIREGLAFDKYGNLVRIEE</sequence>
<gene>
    <name evidence="1" type="ORF">ACFFSY_29555</name>
</gene>
<protein>
    <submittedName>
        <fullName evidence="1">HNH endonuclease</fullName>
    </submittedName>
</protein>